<dbReference type="PANTHER" id="PTHR22876:SF5">
    <property type="entry name" value="CHROMOSOME 9 OPEN READING FRAME 85"/>
    <property type="match status" value="1"/>
</dbReference>
<proteinExistence type="predicted"/>
<dbReference type="EMBL" id="JAFCMP010000515">
    <property type="protein sequence ID" value="KAG5178452.1"/>
    <property type="molecule type" value="Genomic_DNA"/>
</dbReference>
<dbReference type="PANTHER" id="PTHR22876">
    <property type="entry name" value="ZGC:101016"/>
    <property type="match status" value="1"/>
</dbReference>
<protein>
    <submittedName>
        <fullName evidence="2">Uncharacterized protein</fullName>
    </submittedName>
</protein>
<evidence type="ECO:0000256" key="1">
    <source>
        <dbReference type="SAM" id="MobiDB-lite"/>
    </source>
</evidence>
<comment type="caution">
    <text evidence="2">The sequence shown here is derived from an EMBL/GenBank/DDBJ whole genome shotgun (WGS) entry which is preliminary data.</text>
</comment>
<dbReference type="Pfam" id="PF10217">
    <property type="entry name" value="DUF2039"/>
    <property type="match status" value="1"/>
</dbReference>
<feature type="compositionally biased region" description="Acidic residues" evidence="1">
    <location>
        <begin position="169"/>
        <end position="189"/>
    </location>
</feature>
<feature type="region of interest" description="Disordered" evidence="1">
    <location>
        <begin position="107"/>
        <end position="189"/>
    </location>
</feature>
<gene>
    <name evidence="2" type="ORF">JKP88DRAFT_225426</name>
</gene>
<name>A0A836CAN1_9STRA</name>
<reference evidence="2" key="1">
    <citation type="submission" date="2021-02" db="EMBL/GenBank/DDBJ databases">
        <title>First Annotated Genome of the Yellow-green Alga Tribonema minus.</title>
        <authorList>
            <person name="Mahan K.M."/>
        </authorList>
    </citation>
    <scope>NUCLEOTIDE SEQUENCE</scope>
    <source>
        <strain evidence="2">UTEX B ZZ1240</strain>
    </source>
</reference>
<feature type="compositionally biased region" description="Basic and acidic residues" evidence="1">
    <location>
        <begin position="137"/>
        <end position="151"/>
    </location>
</feature>
<dbReference type="InterPro" id="IPR019351">
    <property type="entry name" value="DUF2039"/>
</dbReference>
<sequence length="189" mass="20220">MPNEGLCKSCWDKVEWRKKYRKYRPLTQPATCRDCSQRTVTAAYHKICQPCAKAKGVCAFCCDRRDLVKKTGLETLETVTKEIEAEALAGGMTLREKKAALRAAEKKFRRRTEGAEAEGEGEGDGEADSDSDGGSSDDGKAGEEIDAHQGDDAADGGSEGAGERGSGSEQEEGEGEVADEESEGEDSSA</sequence>
<dbReference type="AlphaFoldDB" id="A0A836CAN1"/>
<organism evidence="2 3">
    <name type="scientific">Tribonema minus</name>
    <dbReference type="NCBI Taxonomy" id="303371"/>
    <lineage>
        <taxon>Eukaryota</taxon>
        <taxon>Sar</taxon>
        <taxon>Stramenopiles</taxon>
        <taxon>Ochrophyta</taxon>
        <taxon>PX clade</taxon>
        <taxon>Xanthophyceae</taxon>
        <taxon>Tribonematales</taxon>
        <taxon>Tribonemataceae</taxon>
        <taxon>Tribonema</taxon>
    </lineage>
</organism>
<keyword evidence="3" id="KW-1185">Reference proteome</keyword>
<accession>A0A836CAN1</accession>
<dbReference type="Proteomes" id="UP000664859">
    <property type="component" value="Unassembled WGS sequence"/>
</dbReference>
<feature type="compositionally biased region" description="Acidic residues" evidence="1">
    <location>
        <begin position="115"/>
        <end position="131"/>
    </location>
</feature>
<dbReference type="OrthoDB" id="250548at2759"/>
<evidence type="ECO:0000313" key="3">
    <source>
        <dbReference type="Proteomes" id="UP000664859"/>
    </source>
</evidence>
<evidence type="ECO:0000313" key="2">
    <source>
        <dbReference type="EMBL" id="KAG5178452.1"/>
    </source>
</evidence>